<feature type="domain" description="Retrovirus-related Pol polyprotein from transposon TNT 1-94-like beta-barrel" evidence="4">
    <location>
        <begin position="522"/>
        <end position="595"/>
    </location>
</feature>
<protein>
    <submittedName>
        <fullName evidence="6">Uncharacterized protein</fullName>
    </submittedName>
</protein>
<accession>A0A6L2LWC9</accession>
<feature type="compositionally biased region" description="Basic and acidic residues" evidence="2">
    <location>
        <begin position="1288"/>
        <end position="1300"/>
    </location>
</feature>
<feature type="coiled-coil region" evidence="1">
    <location>
        <begin position="221"/>
        <end position="259"/>
    </location>
</feature>
<dbReference type="EMBL" id="BKCJ010005197">
    <property type="protein sequence ID" value="GEU65429.1"/>
    <property type="molecule type" value="Genomic_DNA"/>
</dbReference>
<evidence type="ECO:0000256" key="2">
    <source>
        <dbReference type="SAM" id="MobiDB-lite"/>
    </source>
</evidence>
<feature type="domain" description="Retroviral polymerase SH3-like" evidence="5">
    <location>
        <begin position="679"/>
        <end position="713"/>
    </location>
</feature>
<comment type="caution">
    <text evidence="6">The sequence shown here is derived from an EMBL/GenBank/DDBJ whole genome shotgun (WGS) entry which is preliminary data.</text>
</comment>
<evidence type="ECO:0000259" key="3">
    <source>
        <dbReference type="Pfam" id="PF07727"/>
    </source>
</evidence>
<feature type="compositionally biased region" description="Basic and acidic residues" evidence="2">
    <location>
        <begin position="799"/>
        <end position="821"/>
    </location>
</feature>
<feature type="compositionally biased region" description="Basic and acidic residues" evidence="2">
    <location>
        <begin position="288"/>
        <end position="297"/>
    </location>
</feature>
<feature type="region of interest" description="Disordered" evidence="2">
    <location>
        <begin position="393"/>
        <end position="414"/>
    </location>
</feature>
<organism evidence="6">
    <name type="scientific">Tanacetum cinerariifolium</name>
    <name type="common">Dalmatian daisy</name>
    <name type="synonym">Chrysanthemum cinerariifolium</name>
    <dbReference type="NCBI Taxonomy" id="118510"/>
    <lineage>
        <taxon>Eukaryota</taxon>
        <taxon>Viridiplantae</taxon>
        <taxon>Streptophyta</taxon>
        <taxon>Embryophyta</taxon>
        <taxon>Tracheophyta</taxon>
        <taxon>Spermatophyta</taxon>
        <taxon>Magnoliopsida</taxon>
        <taxon>eudicotyledons</taxon>
        <taxon>Gunneridae</taxon>
        <taxon>Pentapetalae</taxon>
        <taxon>asterids</taxon>
        <taxon>campanulids</taxon>
        <taxon>Asterales</taxon>
        <taxon>Asteraceae</taxon>
        <taxon>Asteroideae</taxon>
        <taxon>Anthemideae</taxon>
        <taxon>Anthemidinae</taxon>
        <taxon>Tanacetum</taxon>
    </lineage>
</organism>
<evidence type="ECO:0000259" key="4">
    <source>
        <dbReference type="Pfam" id="PF22936"/>
    </source>
</evidence>
<feature type="compositionally biased region" description="Basic and acidic residues" evidence="2">
    <location>
        <begin position="9"/>
        <end position="21"/>
    </location>
</feature>
<feature type="compositionally biased region" description="Polar residues" evidence="2">
    <location>
        <begin position="403"/>
        <end position="414"/>
    </location>
</feature>
<evidence type="ECO:0000259" key="5">
    <source>
        <dbReference type="Pfam" id="PF25597"/>
    </source>
</evidence>
<gene>
    <name evidence="6" type="ORF">Tci_037407</name>
</gene>
<keyword evidence="1" id="KW-0175">Coiled coil</keyword>
<feature type="region of interest" description="Disordered" evidence="2">
    <location>
        <begin position="791"/>
        <end position="821"/>
    </location>
</feature>
<feature type="compositionally biased region" description="Basic residues" evidence="2">
    <location>
        <begin position="1069"/>
        <end position="1082"/>
    </location>
</feature>
<proteinExistence type="predicted"/>
<feature type="domain" description="Reverse transcriptase Ty1/copia-type" evidence="3">
    <location>
        <begin position="876"/>
        <end position="930"/>
    </location>
</feature>
<reference evidence="6" key="1">
    <citation type="journal article" date="2019" name="Sci. Rep.">
        <title>Draft genome of Tanacetum cinerariifolium, the natural source of mosquito coil.</title>
        <authorList>
            <person name="Yamashiro T."/>
            <person name="Shiraishi A."/>
            <person name="Satake H."/>
            <person name="Nakayama K."/>
        </authorList>
    </citation>
    <scope>NUCLEOTIDE SEQUENCE</scope>
</reference>
<dbReference type="InterPro" id="IPR013103">
    <property type="entry name" value="RVT_2"/>
</dbReference>
<feature type="compositionally biased region" description="Basic residues" evidence="2">
    <location>
        <begin position="36"/>
        <end position="45"/>
    </location>
</feature>
<dbReference type="Pfam" id="PF07727">
    <property type="entry name" value="RVT_2"/>
    <property type="match status" value="1"/>
</dbReference>
<evidence type="ECO:0000313" key="6">
    <source>
        <dbReference type="EMBL" id="GEU65429.1"/>
    </source>
</evidence>
<name>A0A6L2LWC9_TANCI</name>
<evidence type="ECO:0000256" key="1">
    <source>
        <dbReference type="SAM" id="Coils"/>
    </source>
</evidence>
<feature type="region of interest" description="Disordered" evidence="2">
    <location>
        <begin position="1060"/>
        <end position="1083"/>
    </location>
</feature>
<dbReference type="Pfam" id="PF25597">
    <property type="entry name" value="SH3_retrovirus"/>
    <property type="match status" value="1"/>
</dbReference>
<dbReference type="Pfam" id="PF22936">
    <property type="entry name" value="Pol_BBD"/>
    <property type="match status" value="1"/>
</dbReference>
<feature type="compositionally biased region" description="Basic and acidic residues" evidence="2">
    <location>
        <begin position="1272"/>
        <end position="1281"/>
    </location>
</feature>
<feature type="region of interest" description="Disordered" evidence="2">
    <location>
        <begin position="1272"/>
        <end position="1300"/>
    </location>
</feature>
<feature type="region of interest" description="Disordered" evidence="2">
    <location>
        <begin position="288"/>
        <end position="307"/>
    </location>
</feature>
<dbReference type="InterPro" id="IPR057670">
    <property type="entry name" value="SH3_retrovirus"/>
</dbReference>
<sequence length="1300" mass="146951">MMVQTQADMGKDSEIPTDSHHTLTVTQPSTSSQLQQKHKSKKSKKRITEVPQLSVFTHGVADEHVTTTSNDPLLNEMTKVNQALEIKSLKRRVKKIKKKAIMKTYKLKRLYKIGSSTRVESSEDAGLDDQEDVSKQERMIDDLDANEGVALVDETQGRNDQDMFDTSILYDEEFVAEKEVSTSDLVLTAGEVVTTAGVEAKDKGKAKMIEPEKPLKRKVHIMIDEEVAKNLEAQLQAKLEEEKRLARQKEEEANIATKRFEDIQILFDKEMKKVNTFVDMDTKLVKGSEKAAEDSSKRPGATSLSSKSPTIVDYKIYKEWREDLEVLWSIVKARFKKTKPVDDMDNLLFQTLKIMFEHHALEDLWRNKPDLDTMSFDDLYNNFKIVKQEVKRTANSSSSSNSQNMAFVSSPSSTNEVNTAYGVSTANTQANPASTQVNTPSIQVSTANLSDATAFMADNEVPTNMAVIAFSDSEPEFEGYGPKASKSVSEDVSNEVKESFDAPLVKKLVSDDNYPQKEDQGYVNSGCSRHMTGNMSYLYDFKVFDRGYVTFGEGAKRGRITGKETLKTGKLDFKDVYFVKELKFNLLSVSQMCDKKPVFLTNTGCFVLSFDFKLTDESQCYGIGAKDETTCILKKFITEIENLVDKKVNVIRCDNGTEFNNSVMNVFCAMKDHLGKFDGFFVGYSLNSKAFRVYNLRTRKVEESLHIRFLEDNPSITGNGPKWLFDIDVLTKSMNYVPVVVGTNSIDSVGIEESICEGYSSKEKGSSQDCILMPLWKDGLLFDSFLKNASNDEPQPSSDARHKDDECVSKESEIDNQEKPENITQYVNTVRPSINTTSTNVNTEVDLSNISNTYVVLSTSNTRIYKGHSLDHVIGDVWTLVDLPYGKRAIGIKWIYRNKNYKKGIVVRNKARLVARGYTQEEGIDYDKVTQKNDRIFISQDKDVDEILKKFGFSTIKTISTPMETSKPLLKDVEAEYVDVHLYRSMIRSLMYLIASKPDIMFANCVKTVNGEKIQTLVDKKKVIIIETSVRSDLHLEDAEDMGEDSEIPTDSHHTLIVTQPSTSSQLQQKHKSKKSKKRITKTTKANQALKIGSLKRRVKNLEKKAIIKTHKLKRLYKIGSSTRVESFEDAGLDDQDDASKQGSMIDDLDADEGVALVDETRGRNDQVMFDTSILDDEEFVAEKEVSTGDPVLTADVRKKHFAALRAKEKRSKTPTKVQKRKIMSSYLKNMVEYKYNQLKTKSCKDIQLLFDKEMKRVNTFVDMDIELVKGSEKAAEDNSKRAGGKLGQEDAKRQMIRRE</sequence>
<feature type="region of interest" description="Disordered" evidence="2">
    <location>
        <begin position="1"/>
        <end position="49"/>
    </location>
</feature>
<dbReference type="InterPro" id="IPR054722">
    <property type="entry name" value="PolX-like_BBD"/>
</dbReference>